<dbReference type="CDD" id="cd00198">
    <property type="entry name" value="vWFA"/>
    <property type="match status" value="1"/>
</dbReference>
<feature type="compositionally biased region" description="Polar residues" evidence="1">
    <location>
        <begin position="591"/>
        <end position="601"/>
    </location>
</feature>
<evidence type="ECO:0000313" key="3">
    <source>
        <dbReference type="EnsemblMetazoa" id="ENSAATROPP011709"/>
    </source>
</evidence>
<dbReference type="InterPro" id="IPR051113">
    <property type="entry name" value="Integrator_subunit6"/>
</dbReference>
<dbReference type="GO" id="GO:0034472">
    <property type="term" value="P:snRNA 3'-end processing"/>
    <property type="evidence" value="ECO:0007669"/>
    <property type="project" value="TreeGrafter"/>
</dbReference>
<keyword evidence="4" id="KW-1185">Reference proteome</keyword>
<dbReference type="Pfam" id="PF25462">
    <property type="entry name" value="Beta-barrel_INTS6"/>
    <property type="match status" value="1"/>
</dbReference>
<accession>A0AAG5DLQ3</accession>
<sequence length="601" mass="69575">MTIIAFVVDTSASMYQRAYMDGKTLTYRDIARQTIEMFLVARRKCAESEADRYLLLTFENPPNNVKIGWKESLETFRKELKNLQFGTSHLETPGDAIRNTFDFLNRNRLRSGIDTFGHGRFPFNLEPAAIVILSDGIWPHGTDPLDIIQTSTDDFVKERYRWDQRVYFFGLRIPGAYEPPTGDVRNIPYGDLMHRTCSQTRGRSYNITSCNMLQLCIRHLLEHLSPGVVLDITFPNWTECQQAVARKRMKCFVFVKKHNGSDGRTPGFWPIPETFEPNIHCEQLPPRDAHPQLMLSCKPSDEPDMVEGFPIDQYQLRNCYLTSWILMKTNIVRKVWPIFLNTGRVNEKPFGYLKSDSSLKVVRLFVLPYNYPELLPLLGDLIYTHYCRPTPEWLNQFSSYLDTVPKYYCPYLRQVFGEVMKMPQSLLQLILPNHLDHFLSQSVKRHLQQTQMIAKQVQDQFSRQLREQLATSKHNVRDAVVLPSVNSVFTEKNPYLVPRRDLIDVLGKTRDRFFHPSPPVKVAQILSERSPEKKQSAIKHGTYQSCMRKQLMREAGPIRKDFVFKRSTNASEQTTGDKDPARSDDILGETETPSTQEGLGF</sequence>
<dbReference type="InterPro" id="IPR002035">
    <property type="entry name" value="VWF_A"/>
</dbReference>
<dbReference type="InterPro" id="IPR036465">
    <property type="entry name" value="vWFA_dom_sf"/>
</dbReference>
<feature type="compositionally biased region" description="Basic and acidic residues" evidence="1">
    <location>
        <begin position="575"/>
        <end position="585"/>
    </location>
</feature>
<evidence type="ECO:0000256" key="1">
    <source>
        <dbReference type="SAM" id="MobiDB-lite"/>
    </source>
</evidence>
<dbReference type="PROSITE" id="PS50234">
    <property type="entry name" value="VWFA"/>
    <property type="match status" value="1"/>
</dbReference>
<dbReference type="EnsemblMetazoa" id="ENSAATROPT012897">
    <property type="protein sequence ID" value="ENSAATROPP011709"/>
    <property type="gene ID" value="ENSAATROPG010501"/>
</dbReference>
<dbReference type="Gene3D" id="3.40.50.410">
    <property type="entry name" value="von Willebrand factor, type A domain"/>
    <property type="match status" value="1"/>
</dbReference>
<evidence type="ECO:0000313" key="4">
    <source>
        <dbReference type="Proteomes" id="UP000075880"/>
    </source>
</evidence>
<evidence type="ECO:0000259" key="2">
    <source>
        <dbReference type="PROSITE" id="PS50234"/>
    </source>
</evidence>
<dbReference type="Pfam" id="PF13519">
    <property type="entry name" value="VWA_2"/>
    <property type="match status" value="1"/>
</dbReference>
<dbReference type="Proteomes" id="UP000075880">
    <property type="component" value="Unassembled WGS sequence"/>
</dbReference>
<name>A0AAG5DLQ3_ANOAO</name>
<reference evidence="3" key="1">
    <citation type="submission" date="2024-04" db="UniProtKB">
        <authorList>
            <consortium name="EnsemblMetazoa"/>
        </authorList>
    </citation>
    <scope>IDENTIFICATION</scope>
    <source>
        <strain evidence="3">EBRO</strain>
    </source>
</reference>
<proteinExistence type="predicted"/>
<feature type="domain" description="VWFA" evidence="2">
    <location>
        <begin position="3"/>
        <end position="224"/>
    </location>
</feature>
<organism evidence="3 4">
    <name type="scientific">Anopheles atroparvus</name>
    <name type="common">European mosquito</name>
    <dbReference type="NCBI Taxonomy" id="41427"/>
    <lineage>
        <taxon>Eukaryota</taxon>
        <taxon>Metazoa</taxon>
        <taxon>Ecdysozoa</taxon>
        <taxon>Arthropoda</taxon>
        <taxon>Hexapoda</taxon>
        <taxon>Insecta</taxon>
        <taxon>Pterygota</taxon>
        <taxon>Neoptera</taxon>
        <taxon>Endopterygota</taxon>
        <taxon>Diptera</taxon>
        <taxon>Nematocera</taxon>
        <taxon>Culicoidea</taxon>
        <taxon>Culicidae</taxon>
        <taxon>Anophelinae</taxon>
        <taxon>Anopheles</taxon>
    </lineage>
</organism>
<dbReference type="SUPFAM" id="SSF53300">
    <property type="entry name" value="vWA-like"/>
    <property type="match status" value="1"/>
</dbReference>
<dbReference type="PANTHER" id="PTHR12957:SF2">
    <property type="entry name" value="INTEGRATOR COMPLEX SUBUNIT 6"/>
    <property type="match status" value="1"/>
</dbReference>
<dbReference type="GO" id="GO:0032039">
    <property type="term" value="C:integrator complex"/>
    <property type="evidence" value="ECO:0007669"/>
    <property type="project" value="TreeGrafter"/>
</dbReference>
<protein>
    <recommendedName>
        <fullName evidence="2">VWFA domain-containing protein</fullName>
    </recommendedName>
</protein>
<dbReference type="AlphaFoldDB" id="A0AAG5DLQ3"/>
<feature type="region of interest" description="Disordered" evidence="1">
    <location>
        <begin position="563"/>
        <end position="601"/>
    </location>
</feature>
<dbReference type="PANTHER" id="PTHR12957">
    <property type="entry name" value="DEAD/H BOX POLYPEPTIDE 26/DICE1-RELATED"/>
    <property type="match status" value="1"/>
</dbReference>
<dbReference type="InterPro" id="IPR057413">
    <property type="entry name" value="Beta-barrel_INTS6"/>
</dbReference>